<keyword evidence="3" id="KW-1185">Reference proteome</keyword>
<organism evidence="2 3">
    <name type="scientific">Marinitenerispora sediminis</name>
    <dbReference type="NCBI Taxonomy" id="1931232"/>
    <lineage>
        <taxon>Bacteria</taxon>
        <taxon>Bacillati</taxon>
        <taxon>Actinomycetota</taxon>
        <taxon>Actinomycetes</taxon>
        <taxon>Streptosporangiales</taxon>
        <taxon>Nocardiopsidaceae</taxon>
        <taxon>Marinitenerispora</taxon>
    </lineage>
</organism>
<feature type="region of interest" description="Disordered" evidence="1">
    <location>
        <begin position="20"/>
        <end position="43"/>
    </location>
</feature>
<evidence type="ECO:0000256" key="1">
    <source>
        <dbReference type="SAM" id="MobiDB-lite"/>
    </source>
</evidence>
<protein>
    <submittedName>
        <fullName evidence="2">Uncharacterized protein</fullName>
    </submittedName>
</protein>
<sequence length="192" mass="19994">MGLSAAAGVATAVAAVAGCSQQAQPPGEGQTPSARPTTSAPRQAEVRLTELQECQFVPPTATGEPQESVNYPGRMEPRANGDVCFFNNEELRGARHADINGDDGYFKGLQNYPVGRENAQNLGTGQDTQETVAITNSTGLDICAYDLPYGQGRSVEVPSSPASKGSLEHARVTRVEPAMTVGSVAVKSGPTC</sequence>
<comment type="caution">
    <text evidence="2">The sequence shown here is derived from an EMBL/GenBank/DDBJ whole genome shotgun (WGS) entry which is preliminary data.</text>
</comment>
<dbReference type="AlphaFoldDB" id="A0A368T5Z3"/>
<reference evidence="2 3" key="1">
    <citation type="submission" date="2018-04" db="EMBL/GenBank/DDBJ databases">
        <title>Novel actinobacteria from marine sediment.</title>
        <authorList>
            <person name="Ng Z.Y."/>
            <person name="Tan G.Y.A."/>
        </authorList>
    </citation>
    <scope>NUCLEOTIDE SEQUENCE [LARGE SCALE GENOMIC DNA]</scope>
    <source>
        <strain evidence="2 3">TPS81</strain>
    </source>
</reference>
<accession>A0A368T5Z3</accession>
<proteinExistence type="predicted"/>
<evidence type="ECO:0000313" key="2">
    <source>
        <dbReference type="EMBL" id="RCV58853.1"/>
    </source>
</evidence>
<name>A0A368T5Z3_9ACTN</name>
<evidence type="ECO:0000313" key="3">
    <source>
        <dbReference type="Proteomes" id="UP000253318"/>
    </source>
</evidence>
<gene>
    <name evidence="2" type="ORF">DEF24_11925</name>
</gene>
<feature type="compositionally biased region" description="Polar residues" evidence="1">
    <location>
        <begin position="20"/>
        <end position="41"/>
    </location>
</feature>
<dbReference type="Proteomes" id="UP000253318">
    <property type="component" value="Unassembled WGS sequence"/>
</dbReference>
<dbReference type="EMBL" id="QEIN01000080">
    <property type="protein sequence ID" value="RCV58853.1"/>
    <property type="molecule type" value="Genomic_DNA"/>
</dbReference>